<dbReference type="Proteomes" id="UP000623842">
    <property type="component" value="Unassembled WGS sequence"/>
</dbReference>
<dbReference type="EMBL" id="BNCK01000008">
    <property type="protein sequence ID" value="GHG00940.1"/>
    <property type="molecule type" value="Genomic_DNA"/>
</dbReference>
<comment type="caution">
    <text evidence="1">The sequence shown here is derived from an EMBL/GenBank/DDBJ whole genome shotgun (WGS) entry which is preliminary data.</text>
</comment>
<accession>A0A919EN23</accession>
<keyword evidence="2" id="KW-1185">Reference proteome</keyword>
<evidence type="ECO:0000313" key="1">
    <source>
        <dbReference type="EMBL" id="GHG00940.1"/>
    </source>
</evidence>
<reference evidence="1" key="2">
    <citation type="submission" date="2020-09" db="EMBL/GenBank/DDBJ databases">
        <authorList>
            <person name="Sun Q."/>
            <person name="Kim S."/>
        </authorList>
    </citation>
    <scope>NUCLEOTIDE SEQUENCE</scope>
    <source>
        <strain evidence="1">KCTC 42731</strain>
    </source>
</reference>
<reference evidence="1" key="1">
    <citation type="journal article" date="2014" name="Int. J. Syst. Evol. Microbiol.">
        <title>Complete genome sequence of Corynebacterium casei LMG S-19264T (=DSM 44701T), isolated from a smear-ripened cheese.</title>
        <authorList>
            <consortium name="US DOE Joint Genome Institute (JGI-PGF)"/>
            <person name="Walter F."/>
            <person name="Albersmeier A."/>
            <person name="Kalinowski J."/>
            <person name="Ruckert C."/>
        </authorList>
    </citation>
    <scope>NUCLEOTIDE SEQUENCE</scope>
    <source>
        <strain evidence="1">KCTC 42731</strain>
    </source>
</reference>
<dbReference type="AlphaFoldDB" id="A0A919EN23"/>
<evidence type="ECO:0000313" key="2">
    <source>
        <dbReference type="Proteomes" id="UP000623842"/>
    </source>
</evidence>
<organism evidence="1 2">
    <name type="scientific">Thalassotalea marina</name>
    <dbReference type="NCBI Taxonomy" id="1673741"/>
    <lineage>
        <taxon>Bacteria</taxon>
        <taxon>Pseudomonadati</taxon>
        <taxon>Pseudomonadota</taxon>
        <taxon>Gammaproteobacteria</taxon>
        <taxon>Alteromonadales</taxon>
        <taxon>Colwelliaceae</taxon>
        <taxon>Thalassotalea</taxon>
    </lineage>
</organism>
<protein>
    <recommendedName>
        <fullName evidence="3">Protein-disulfide isomerase</fullName>
    </recommendedName>
</protein>
<dbReference type="RefSeq" id="WP_189772686.1">
    <property type="nucleotide sequence ID" value="NZ_BNCK01000008.1"/>
</dbReference>
<dbReference type="Gene3D" id="3.40.30.10">
    <property type="entry name" value="Glutaredoxin"/>
    <property type="match status" value="1"/>
</dbReference>
<name>A0A919EN23_9GAMM</name>
<proteinExistence type="predicted"/>
<sequence>MALELYFIYDSHCPWSYAATPLLNAVAQARSDINIHTLHACHFDGDFSIDNDTINQVKALSNVEFSNNYMEQCDKKFNATLVANVMSWVEQKAQGKSLTLLNAIQKAIFVEGKALQNVEELSEIIEAYKLSPPGKCLKTDAMAKEAEFALGDIDEIQQIIGTQAIPALLLAVDDELVLLNHNLYIGAPEKIVEAIALELGE</sequence>
<dbReference type="InterPro" id="IPR036249">
    <property type="entry name" value="Thioredoxin-like_sf"/>
</dbReference>
<dbReference type="SUPFAM" id="SSF52833">
    <property type="entry name" value="Thioredoxin-like"/>
    <property type="match status" value="1"/>
</dbReference>
<evidence type="ECO:0008006" key="3">
    <source>
        <dbReference type="Google" id="ProtNLM"/>
    </source>
</evidence>
<gene>
    <name evidence="1" type="ORF">GCM10017161_31930</name>
</gene>